<evidence type="ECO:0000313" key="1">
    <source>
        <dbReference type="EMBL" id="PWR76331.1"/>
    </source>
</evidence>
<reference evidence="1 2" key="1">
    <citation type="submission" date="2018-05" db="EMBL/GenBank/DDBJ databases">
        <title>Draft genome of Methanospirillum stamsii Pt1.</title>
        <authorList>
            <person name="Dueholm M.S."/>
            <person name="Nielsen P.H."/>
            <person name="Bakmann L.F."/>
            <person name="Otzen D.E."/>
        </authorList>
    </citation>
    <scope>NUCLEOTIDE SEQUENCE [LARGE SCALE GENOMIC DNA]</scope>
    <source>
        <strain evidence="1 2">Pt1</strain>
    </source>
</reference>
<dbReference type="EMBL" id="QGMZ01000001">
    <property type="protein sequence ID" value="PWR76331.1"/>
    <property type="molecule type" value="Genomic_DNA"/>
</dbReference>
<sequence>MSDLITDPVSPTITDTNQVTAFSTTSGPSIQGVSIFPSDNIWNVPIDTLPVDDRSVDYIRTMGGEDQTVKPQFYSGFKNGVPWGIPYNVVSGDQPKVDVSIHYYTESDCGPYPIPENPLIQQDHDYHMLIIDKDNAILYELYKAIQNPDGTWTAGAGAVYDLLSNTLRPICYTSADAAGLPILPGLVKYDEVASGEIRHAIRTTAISTQKAFVWPARHYASDITSPEYPPMGQRFRLKSSFDTSGYPDQAKVIMEAMKKYGVIVADNAGGSWDLSGTPDERWDNEALKTLRDIKGTDFEAVDVSSLMINPDSGQTS</sequence>
<gene>
    <name evidence="1" type="ORF">DLD82_00545</name>
</gene>
<organism evidence="1 2">
    <name type="scientific">Methanospirillum stamsii</name>
    <dbReference type="NCBI Taxonomy" id="1277351"/>
    <lineage>
        <taxon>Archaea</taxon>
        <taxon>Methanobacteriati</taxon>
        <taxon>Methanobacteriota</taxon>
        <taxon>Stenosarchaea group</taxon>
        <taxon>Methanomicrobia</taxon>
        <taxon>Methanomicrobiales</taxon>
        <taxon>Methanospirillaceae</taxon>
        <taxon>Methanospirillum</taxon>
    </lineage>
</organism>
<proteinExistence type="predicted"/>
<accession>A0A2V2NL31</accession>
<name>A0A2V2NL31_9EURY</name>
<dbReference type="Proteomes" id="UP000245934">
    <property type="component" value="Unassembled WGS sequence"/>
</dbReference>
<protein>
    <submittedName>
        <fullName evidence="1">Uncharacterized protein</fullName>
    </submittedName>
</protein>
<comment type="caution">
    <text evidence="1">The sequence shown here is derived from an EMBL/GenBank/DDBJ whole genome shotgun (WGS) entry which is preliminary data.</text>
</comment>
<keyword evidence="2" id="KW-1185">Reference proteome</keyword>
<dbReference type="AlphaFoldDB" id="A0A2V2NL31"/>
<evidence type="ECO:0000313" key="2">
    <source>
        <dbReference type="Proteomes" id="UP000245934"/>
    </source>
</evidence>